<proteinExistence type="predicted"/>
<dbReference type="EMBL" id="CP111025">
    <property type="protein sequence ID" value="WAR26498.1"/>
    <property type="molecule type" value="Genomic_DNA"/>
</dbReference>
<keyword evidence="3" id="KW-1185">Reference proteome</keyword>
<protein>
    <submittedName>
        <fullName evidence="2">SSUH2-like protein</fullName>
    </submittedName>
</protein>
<dbReference type="PANTHER" id="PTHR48465:SF1">
    <property type="entry name" value="PROTEIN SSUH2 HOMOLOG"/>
    <property type="match status" value="1"/>
</dbReference>
<evidence type="ECO:0000256" key="1">
    <source>
        <dbReference type="SAM" id="MobiDB-lite"/>
    </source>
</evidence>
<sequence>MDEKKPLLGSKAVISEGFVVNSPIQRYPGGTPQTQYPRETLVGAYSGGPSQQSDLPDGGPPQGGYPPQGGAGQPQPQSGTAVQQWKGEMHDQEVGDNRDAAAATLCTQPIEKMYEVPGYSNMGFDGSRVPPPSYEAATRQPTQRAEIQGLPQIDEIEARNALLQHVSEHCCYGSGAAQSLRFTDLKHSSAFHYTLETFGEARSTAWAYDPYTNQQIDGPQNGHAPGPWDILVAPPSMFKKQQSHIEVPHSAVIKPCHTCMAMGRVQCQKCFGRGRIQCTSCDGFGHKTVFRNGEHEHESCHWCHGDGSQSCCTCHGFGMVKCTCCQGHCSLKCYIKLTITWTNHLTDHIVERTALPDHLIRNVAGRVVFTETQQRVWAINHFPDAEINNASNRLVSQHTTAFPSEKILMQRHKVRIVPVTQAMYKWKDTDSDYFVYGFEKKVYAPNYPQQCCCGCTVL</sequence>
<accession>A0ABY7G030</accession>
<evidence type="ECO:0000313" key="2">
    <source>
        <dbReference type="EMBL" id="WAR26498.1"/>
    </source>
</evidence>
<name>A0ABY7G030_MYAAR</name>
<gene>
    <name evidence="2" type="ORF">MAR_012202</name>
</gene>
<evidence type="ECO:0000313" key="3">
    <source>
        <dbReference type="Proteomes" id="UP001164746"/>
    </source>
</evidence>
<feature type="region of interest" description="Disordered" evidence="1">
    <location>
        <begin position="22"/>
        <end position="93"/>
    </location>
</feature>
<feature type="compositionally biased region" description="Gly residues" evidence="1">
    <location>
        <begin position="60"/>
        <end position="72"/>
    </location>
</feature>
<dbReference type="Proteomes" id="UP001164746">
    <property type="component" value="Chromosome 14"/>
</dbReference>
<dbReference type="InterPro" id="IPR052789">
    <property type="entry name" value="SSUH2_homolog"/>
</dbReference>
<dbReference type="PANTHER" id="PTHR48465">
    <property type="entry name" value="PROTEIN SSUH2 HOMOLOG"/>
    <property type="match status" value="1"/>
</dbReference>
<organism evidence="2 3">
    <name type="scientific">Mya arenaria</name>
    <name type="common">Soft-shell clam</name>
    <dbReference type="NCBI Taxonomy" id="6604"/>
    <lineage>
        <taxon>Eukaryota</taxon>
        <taxon>Metazoa</taxon>
        <taxon>Spiralia</taxon>
        <taxon>Lophotrochozoa</taxon>
        <taxon>Mollusca</taxon>
        <taxon>Bivalvia</taxon>
        <taxon>Autobranchia</taxon>
        <taxon>Heteroconchia</taxon>
        <taxon>Euheterodonta</taxon>
        <taxon>Imparidentia</taxon>
        <taxon>Neoheterodontei</taxon>
        <taxon>Myida</taxon>
        <taxon>Myoidea</taxon>
        <taxon>Myidae</taxon>
        <taxon>Mya</taxon>
    </lineage>
</organism>
<reference evidence="2" key="1">
    <citation type="submission" date="2022-11" db="EMBL/GenBank/DDBJ databases">
        <title>Centuries of genome instability and evolution in soft-shell clam transmissible cancer (bioRxiv).</title>
        <authorList>
            <person name="Hart S.F.M."/>
            <person name="Yonemitsu M.A."/>
            <person name="Giersch R.M."/>
            <person name="Beal B.F."/>
            <person name="Arriagada G."/>
            <person name="Davis B.W."/>
            <person name="Ostrander E.A."/>
            <person name="Goff S.P."/>
            <person name="Metzger M.J."/>
        </authorList>
    </citation>
    <scope>NUCLEOTIDE SEQUENCE</scope>
    <source>
        <strain evidence="2">MELC-2E11</strain>
        <tissue evidence="2">Siphon/mantle</tissue>
    </source>
</reference>